<dbReference type="GO" id="GO:0006865">
    <property type="term" value="P:amino acid transport"/>
    <property type="evidence" value="ECO:0007669"/>
    <property type="project" value="UniProtKB-KW"/>
</dbReference>
<feature type="transmembrane region" description="Helical" evidence="6">
    <location>
        <begin position="20"/>
        <end position="41"/>
    </location>
</feature>
<evidence type="ECO:0000313" key="9">
    <source>
        <dbReference type="Proteomes" id="UP000594638"/>
    </source>
</evidence>
<evidence type="ECO:0000256" key="4">
    <source>
        <dbReference type="ARBA" id="ARBA00022989"/>
    </source>
</evidence>
<dbReference type="Gramene" id="OE9A049743T1">
    <property type="protein sequence ID" value="OE9A049743C1"/>
    <property type="gene ID" value="OE9A049743"/>
</dbReference>
<dbReference type="GO" id="GO:0016020">
    <property type="term" value="C:membrane"/>
    <property type="evidence" value="ECO:0007669"/>
    <property type="project" value="UniProtKB-SubCell"/>
</dbReference>
<dbReference type="Proteomes" id="UP000594638">
    <property type="component" value="Unassembled WGS sequence"/>
</dbReference>
<dbReference type="AlphaFoldDB" id="A0A8S0SKF2"/>
<dbReference type="OrthoDB" id="1295718at2759"/>
<dbReference type="Pfam" id="PF01490">
    <property type="entry name" value="Aa_trans"/>
    <property type="match status" value="1"/>
</dbReference>
<evidence type="ECO:0000256" key="5">
    <source>
        <dbReference type="ARBA" id="ARBA00023136"/>
    </source>
</evidence>
<dbReference type="EMBL" id="CACTIH010005446">
    <property type="protein sequence ID" value="CAA2993170.1"/>
    <property type="molecule type" value="Genomic_DNA"/>
</dbReference>
<reference evidence="8 9" key="1">
    <citation type="submission" date="2019-12" db="EMBL/GenBank/DDBJ databases">
        <authorList>
            <person name="Alioto T."/>
            <person name="Alioto T."/>
            <person name="Gomez Garrido J."/>
        </authorList>
    </citation>
    <scope>NUCLEOTIDE SEQUENCE [LARGE SCALE GENOMIC DNA]</scope>
</reference>
<name>A0A8S0SKF2_OLEEU</name>
<protein>
    <submittedName>
        <fullName evidence="8">Amino acid permease 3-like</fullName>
    </submittedName>
</protein>
<evidence type="ECO:0000256" key="3">
    <source>
        <dbReference type="ARBA" id="ARBA00022970"/>
    </source>
</evidence>
<organism evidence="8 9">
    <name type="scientific">Olea europaea subsp. europaea</name>
    <dbReference type="NCBI Taxonomy" id="158383"/>
    <lineage>
        <taxon>Eukaryota</taxon>
        <taxon>Viridiplantae</taxon>
        <taxon>Streptophyta</taxon>
        <taxon>Embryophyta</taxon>
        <taxon>Tracheophyta</taxon>
        <taxon>Spermatophyta</taxon>
        <taxon>Magnoliopsida</taxon>
        <taxon>eudicotyledons</taxon>
        <taxon>Gunneridae</taxon>
        <taxon>Pentapetalae</taxon>
        <taxon>asterids</taxon>
        <taxon>lamiids</taxon>
        <taxon>Lamiales</taxon>
        <taxon>Oleaceae</taxon>
        <taxon>Oleeae</taxon>
        <taxon>Olea</taxon>
    </lineage>
</organism>
<comment type="caution">
    <text evidence="8">The sequence shown here is derived from an EMBL/GenBank/DDBJ whole genome shotgun (WGS) entry which is preliminary data.</text>
</comment>
<keyword evidence="3" id="KW-0029">Amino-acid transport</keyword>
<evidence type="ECO:0000256" key="6">
    <source>
        <dbReference type="SAM" id="Phobius"/>
    </source>
</evidence>
<sequence length="67" mass="7092">MSPQGGSKCFDDDGLLNRTGTVWTASSHIITAVIGFGILSLTWATAQLGWLDGPSLMILFAVLTLPK</sequence>
<evidence type="ECO:0000313" key="8">
    <source>
        <dbReference type="EMBL" id="CAA2993170.1"/>
    </source>
</evidence>
<feature type="domain" description="Amino acid transporter transmembrane" evidence="7">
    <location>
        <begin position="18"/>
        <end position="65"/>
    </location>
</feature>
<keyword evidence="3" id="KW-0813">Transport</keyword>
<accession>A0A8S0SKF2</accession>
<keyword evidence="5 6" id="KW-0472">Membrane</keyword>
<keyword evidence="9" id="KW-1185">Reference proteome</keyword>
<comment type="subcellular location">
    <subcellularLocation>
        <location evidence="1">Membrane</location>
    </subcellularLocation>
</comment>
<proteinExistence type="predicted"/>
<keyword evidence="4 6" id="KW-1133">Transmembrane helix</keyword>
<keyword evidence="2 6" id="KW-0812">Transmembrane</keyword>
<evidence type="ECO:0000259" key="7">
    <source>
        <dbReference type="Pfam" id="PF01490"/>
    </source>
</evidence>
<dbReference type="InterPro" id="IPR013057">
    <property type="entry name" value="AA_transpt_TM"/>
</dbReference>
<evidence type="ECO:0000256" key="1">
    <source>
        <dbReference type="ARBA" id="ARBA00004370"/>
    </source>
</evidence>
<evidence type="ECO:0000256" key="2">
    <source>
        <dbReference type="ARBA" id="ARBA00022692"/>
    </source>
</evidence>
<gene>
    <name evidence="8" type="ORF">OLEA9_A049743</name>
</gene>